<feature type="compositionally biased region" description="Polar residues" evidence="4">
    <location>
        <begin position="161"/>
        <end position="171"/>
    </location>
</feature>
<dbReference type="PANTHER" id="PTHR31602">
    <property type="entry name" value="GROWTH-REGULATING FACTOR 5"/>
    <property type="match status" value="1"/>
</dbReference>
<keyword evidence="3" id="KW-0805">Transcription regulation</keyword>
<feature type="compositionally biased region" description="Polar residues" evidence="4">
    <location>
        <begin position="191"/>
        <end position="227"/>
    </location>
</feature>
<dbReference type="Proteomes" id="UP001187192">
    <property type="component" value="Unassembled WGS sequence"/>
</dbReference>
<evidence type="ECO:0000256" key="1">
    <source>
        <dbReference type="ARBA" id="ARBA00023242"/>
    </source>
</evidence>
<comment type="caution">
    <text evidence="6">The sequence shown here is derived from an EMBL/GenBank/DDBJ whole genome shotgun (WGS) entry which is preliminary data.</text>
</comment>
<feature type="short sequence motif" description="Bipartite nuclear localization signal" evidence="2">
    <location>
        <begin position="41"/>
        <end position="48"/>
    </location>
</feature>
<comment type="subcellular location">
    <subcellularLocation>
        <location evidence="2 3">Nucleus</location>
    </subcellularLocation>
</comment>
<feature type="region of interest" description="Disordered" evidence="4">
    <location>
        <begin position="35"/>
        <end position="91"/>
    </location>
</feature>
<evidence type="ECO:0000256" key="3">
    <source>
        <dbReference type="RuleBase" id="RU367127"/>
    </source>
</evidence>
<comment type="domain">
    <text evidence="3">The QLQ domain and WRC domain may be involved in protein-protein interaction and DNA-binding, respectively.</text>
</comment>
<feature type="region of interest" description="Disordered" evidence="4">
    <location>
        <begin position="1"/>
        <end position="22"/>
    </location>
</feature>
<accession>A0AA88DBG4</accession>
<proteinExistence type="inferred from homology"/>
<gene>
    <name evidence="6" type="ORF">TIFTF001_022159</name>
</gene>
<keyword evidence="3" id="KW-0804">Transcription</keyword>
<dbReference type="EMBL" id="BTGU01000044">
    <property type="protein sequence ID" value="GMN53018.1"/>
    <property type="molecule type" value="Genomic_DNA"/>
</dbReference>
<dbReference type="InterPro" id="IPR014977">
    <property type="entry name" value="WRC_dom"/>
</dbReference>
<feature type="region of interest" description="Disordered" evidence="4">
    <location>
        <begin position="159"/>
        <end position="227"/>
    </location>
</feature>
<comment type="similarity">
    <text evidence="3">Belongs to the GRF family.</text>
</comment>
<dbReference type="Pfam" id="PF08879">
    <property type="entry name" value="WRC"/>
    <property type="match status" value="1"/>
</dbReference>
<dbReference type="PROSITE" id="PS51667">
    <property type="entry name" value="WRC"/>
    <property type="match status" value="1"/>
</dbReference>
<dbReference type="AlphaFoldDB" id="A0AA88DBG4"/>
<keyword evidence="3" id="KW-0010">Activator</keyword>
<sequence length="227" mass="25635">MGLGRKIDPEPGRCRRTDGKKWRCSKEAFPDSKYCERHMHRGKNRSRKPVEVLKSPSSSALTTSSLTSQTPNSSSSFSSLSSDTQNRHNLHYPYYNNTHILDHHQPMIYHHQPRTHHGLMGLSSQDSNTSLHFDSDWRNRYGDQERAFFSEEPSKGGFTRVASSMNDSWQLTPERDSSSSSWPDLDDKSSNSGSVSTTQLSISIPSTNSSYDFPIFTSSRTTHNGSN</sequence>
<dbReference type="GO" id="GO:0005524">
    <property type="term" value="F:ATP binding"/>
    <property type="evidence" value="ECO:0007669"/>
    <property type="project" value="UniProtKB-UniRule"/>
</dbReference>
<feature type="domain" description="WRC" evidence="5">
    <location>
        <begin position="8"/>
        <end position="52"/>
    </location>
</feature>
<evidence type="ECO:0000259" key="5">
    <source>
        <dbReference type="PROSITE" id="PS51667"/>
    </source>
</evidence>
<feature type="compositionally biased region" description="Basic residues" evidence="4">
    <location>
        <begin position="38"/>
        <end position="47"/>
    </location>
</feature>
<feature type="short sequence motif" description="Bipartite nuclear localization signal" evidence="2">
    <location>
        <begin position="13"/>
        <end position="23"/>
    </location>
</feature>
<dbReference type="GO" id="GO:0005634">
    <property type="term" value="C:nucleus"/>
    <property type="evidence" value="ECO:0007669"/>
    <property type="project" value="UniProtKB-SubCell"/>
</dbReference>
<comment type="function">
    <text evidence="3">Transcription activator.</text>
</comment>
<name>A0AA88DBG4_FICCA</name>
<evidence type="ECO:0000313" key="6">
    <source>
        <dbReference type="EMBL" id="GMN53018.1"/>
    </source>
</evidence>
<evidence type="ECO:0000256" key="2">
    <source>
        <dbReference type="PROSITE-ProRule" id="PRU01002"/>
    </source>
</evidence>
<feature type="compositionally biased region" description="Low complexity" evidence="4">
    <location>
        <begin position="53"/>
        <end position="82"/>
    </location>
</feature>
<evidence type="ECO:0000313" key="7">
    <source>
        <dbReference type="Proteomes" id="UP001187192"/>
    </source>
</evidence>
<dbReference type="InterPro" id="IPR031137">
    <property type="entry name" value="GRF"/>
</dbReference>
<protein>
    <recommendedName>
        <fullName evidence="3">Growth-regulating factor</fullName>
    </recommendedName>
</protein>
<dbReference type="GO" id="GO:0006351">
    <property type="term" value="P:DNA-templated transcription"/>
    <property type="evidence" value="ECO:0007669"/>
    <property type="project" value="UniProtKB-UniRule"/>
</dbReference>
<keyword evidence="7" id="KW-1185">Reference proteome</keyword>
<reference evidence="6" key="1">
    <citation type="submission" date="2023-07" db="EMBL/GenBank/DDBJ databases">
        <title>draft genome sequence of fig (Ficus carica).</title>
        <authorList>
            <person name="Takahashi T."/>
            <person name="Nishimura K."/>
        </authorList>
    </citation>
    <scope>NUCLEOTIDE SEQUENCE</scope>
</reference>
<evidence type="ECO:0000256" key="4">
    <source>
        <dbReference type="SAM" id="MobiDB-lite"/>
    </source>
</evidence>
<dbReference type="GO" id="GO:0032502">
    <property type="term" value="P:developmental process"/>
    <property type="evidence" value="ECO:0007669"/>
    <property type="project" value="InterPro"/>
</dbReference>
<keyword evidence="1 2" id="KW-0539">Nucleus</keyword>
<organism evidence="6 7">
    <name type="scientific">Ficus carica</name>
    <name type="common">Common fig</name>
    <dbReference type="NCBI Taxonomy" id="3494"/>
    <lineage>
        <taxon>Eukaryota</taxon>
        <taxon>Viridiplantae</taxon>
        <taxon>Streptophyta</taxon>
        <taxon>Embryophyta</taxon>
        <taxon>Tracheophyta</taxon>
        <taxon>Spermatophyta</taxon>
        <taxon>Magnoliopsida</taxon>
        <taxon>eudicotyledons</taxon>
        <taxon>Gunneridae</taxon>
        <taxon>Pentapetalae</taxon>
        <taxon>rosids</taxon>
        <taxon>fabids</taxon>
        <taxon>Rosales</taxon>
        <taxon>Moraceae</taxon>
        <taxon>Ficeae</taxon>
        <taxon>Ficus</taxon>
    </lineage>
</organism>
<dbReference type="PANTHER" id="PTHR31602:SF46">
    <property type="entry name" value="GROWTH-REGULATING FACTOR 6"/>
    <property type="match status" value="1"/>
</dbReference>